<comment type="function">
    <text evidence="1">This subunit may be involved in monitoring complementarity of crRNA and target RNA.</text>
</comment>
<dbReference type="InterPro" id="IPR010149">
    <property type="entry name" value="CRISPR-assoc_prot_Csm2_III-A"/>
</dbReference>
<proteinExistence type="inferred from homology"/>
<dbReference type="GO" id="GO:0003723">
    <property type="term" value="F:RNA binding"/>
    <property type="evidence" value="ECO:0007669"/>
    <property type="project" value="UniProtKB-KW"/>
</dbReference>
<dbReference type="RefSeq" id="WP_115151326.1">
    <property type="nucleotide sequence ID" value="NZ_UGPP01000001.1"/>
</dbReference>
<dbReference type="Pfam" id="PF03750">
    <property type="entry name" value="Csm2_III-A"/>
    <property type="match status" value="1"/>
</dbReference>
<keyword evidence="5" id="KW-0051">Antiviral defense</keyword>
<evidence type="ECO:0000256" key="2">
    <source>
        <dbReference type="ARBA" id="ARBA00006896"/>
    </source>
</evidence>
<evidence type="ECO:0000256" key="1">
    <source>
        <dbReference type="ARBA" id="ARBA00003640"/>
    </source>
</evidence>
<dbReference type="Proteomes" id="UP000255234">
    <property type="component" value="Unassembled WGS sequence"/>
</dbReference>
<dbReference type="GO" id="GO:0051607">
    <property type="term" value="P:defense response to virus"/>
    <property type="evidence" value="ECO:0007669"/>
    <property type="project" value="UniProtKB-KW"/>
</dbReference>
<evidence type="ECO:0000256" key="5">
    <source>
        <dbReference type="ARBA" id="ARBA00023118"/>
    </source>
</evidence>
<dbReference type="AlphaFoldDB" id="A0A378NSQ6"/>
<sequence>MENIVDKAELAIKSIRKPNKKNHDKLVIELKTNQIRKILTAVNILKNKVDIYKIANPQAKKLDEELQMEIEFLRVSISYQAGREKLVREFVEKADLLNMVKDINGDIKAFENFCRYIEALVAFHKFYGGQE</sequence>
<evidence type="ECO:0000256" key="6">
    <source>
        <dbReference type="ARBA" id="ARBA00031723"/>
    </source>
</evidence>
<reference evidence="7 8" key="1">
    <citation type="submission" date="2018-06" db="EMBL/GenBank/DDBJ databases">
        <authorList>
            <consortium name="Pathogen Informatics"/>
            <person name="Doyle S."/>
        </authorList>
    </citation>
    <scope>NUCLEOTIDE SEQUENCE [LARGE SCALE GENOMIC DNA]</scope>
    <source>
        <strain evidence="7 8">NCTC10571</strain>
    </source>
</reference>
<gene>
    <name evidence="7" type="ORF">NCTC10571_01027</name>
</gene>
<accession>A0A378NSQ6</accession>
<dbReference type="CDD" id="cd09647">
    <property type="entry name" value="Csm2_III-A"/>
    <property type="match status" value="1"/>
</dbReference>
<keyword evidence="4" id="KW-0694">RNA-binding</keyword>
<dbReference type="NCBIfam" id="TIGR01870">
    <property type="entry name" value="cas_TM1810_Csm2"/>
    <property type="match status" value="1"/>
</dbReference>
<comment type="similarity">
    <text evidence="2">Belongs to the CRISPR-associated Csm2 family.</text>
</comment>
<evidence type="ECO:0000313" key="7">
    <source>
        <dbReference type="EMBL" id="STY70877.1"/>
    </source>
</evidence>
<organism evidence="7 8">
    <name type="scientific">Megamonas hypermegale</name>
    <dbReference type="NCBI Taxonomy" id="158847"/>
    <lineage>
        <taxon>Bacteria</taxon>
        <taxon>Bacillati</taxon>
        <taxon>Bacillota</taxon>
        <taxon>Negativicutes</taxon>
        <taxon>Selenomonadales</taxon>
        <taxon>Selenomonadaceae</taxon>
        <taxon>Megamonas</taxon>
    </lineage>
</organism>
<protein>
    <recommendedName>
        <fullName evidence="3">CRISPR system Cms protein Csm2</fullName>
    </recommendedName>
    <alternativeName>
        <fullName evidence="6">CRISPR type III A-associated protein Csm2</fullName>
    </alternativeName>
</protein>
<evidence type="ECO:0000256" key="4">
    <source>
        <dbReference type="ARBA" id="ARBA00022884"/>
    </source>
</evidence>
<name>A0A378NSQ6_9FIRM</name>
<evidence type="ECO:0000313" key="8">
    <source>
        <dbReference type="Proteomes" id="UP000255234"/>
    </source>
</evidence>
<dbReference type="EMBL" id="UGPP01000001">
    <property type="protein sequence ID" value="STY70877.1"/>
    <property type="molecule type" value="Genomic_DNA"/>
</dbReference>
<evidence type="ECO:0000256" key="3">
    <source>
        <dbReference type="ARBA" id="ARBA00016118"/>
    </source>
</evidence>